<dbReference type="EMBL" id="JH793843">
    <property type="protein sequence ID" value="ELQ34346.1"/>
    <property type="molecule type" value="Genomic_DNA"/>
</dbReference>
<dbReference type="PANTHER" id="PTHR14097:SF8">
    <property type="entry name" value="NAD(P)-BINDING DOMAIN-CONTAINING PROTEIN"/>
    <property type="match status" value="1"/>
</dbReference>
<sequence length="273" mass="29449">MPKSAALSIGRCVLLLRLVTCATGLVGSAVLDAMLSNPSITKITILSRRPVAQATARADPRVSVVLHDDFTSYDDAALRNRLQDARGCVWALGISQTQVGSRDEYERITKTFALAAARSFGDVARDNGRPFDFVYVSGLGATTKPGRFAQLFARVKGEAELGLAALQDENPLLRASTVRAGFIDTAAHEAVKEYIPAKPILTNLTEMVLAPVVRGFWKSAWSPTEHLGKFLTDMAVGRWSEKEMVAAGAEKIGKGGFLVVENTVFRKLQGLNA</sequence>
<dbReference type="PANTHER" id="PTHR14097">
    <property type="entry name" value="OXIDOREDUCTASE HTATIP2"/>
    <property type="match status" value="1"/>
</dbReference>
<dbReference type="Proteomes" id="UP000011086">
    <property type="component" value="Unassembled WGS sequence"/>
</dbReference>
<evidence type="ECO:0000313" key="2">
    <source>
        <dbReference type="EMBL" id="ELQ34346.1"/>
    </source>
</evidence>
<dbReference type="SUPFAM" id="SSF51735">
    <property type="entry name" value="NAD(P)-binding Rossmann-fold domains"/>
    <property type="match status" value="1"/>
</dbReference>
<name>A0AA97NQA4_PYRO3</name>
<protein>
    <recommendedName>
        <fullName evidence="3">NAD(P)-binding domain-containing protein</fullName>
    </recommendedName>
</protein>
<reference evidence="2" key="1">
    <citation type="journal article" date="2012" name="PLoS Genet.">
        <title>Comparative analysis of the genomes of two field isolates of the rice blast fungus Magnaporthe oryzae.</title>
        <authorList>
            <person name="Xue M."/>
            <person name="Yang J."/>
            <person name="Li Z."/>
            <person name="Hu S."/>
            <person name="Yao N."/>
            <person name="Dean R.A."/>
            <person name="Zhao W."/>
            <person name="Shen M."/>
            <person name="Zhang H."/>
            <person name="Li C."/>
            <person name="Liu L."/>
            <person name="Cao L."/>
            <person name="Xu X."/>
            <person name="Xing Y."/>
            <person name="Hsiang T."/>
            <person name="Zhang Z."/>
            <person name="Xu J.R."/>
            <person name="Peng Y.L."/>
        </authorList>
    </citation>
    <scope>NUCLEOTIDE SEQUENCE</scope>
    <source>
        <strain evidence="2">Y34</strain>
    </source>
</reference>
<evidence type="ECO:0000256" key="1">
    <source>
        <dbReference type="SAM" id="SignalP"/>
    </source>
</evidence>
<dbReference type="AlphaFoldDB" id="A0AA97NQA4"/>
<dbReference type="InterPro" id="IPR036291">
    <property type="entry name" value="NAD(P)-bd_dom_sf"/>
</dbReference>
<evidence type="ECO:0008006" key="3">
    <source>
        <dbReference type="Google" id="ProtNLM"/>
    </source>
</evidence>
<accession>A0AA97NQA4</accession>
<gene>
    <name evidence="2" type="ORF">OOU_Y34scaffold00770g6</name>
</gene>
<feature type="chain" id="PRO_5045076423" description="NAD(P)-binding domain-containing protein" evidence="1">
    <location>
        <begin position="25"/>
        <end position="273"/>
    </location>
</feature>
<keyword evidence="1" id="KW-0732">Signal</keyword>
<feature type="signal peptide" evidence="1">
    <location>
        <begin position="1"/>
        <end position="24"/>
    </location>
</feature>
<organism evidence="2">
    <name type="scientific">Pyricularia oryzae (strain Y34)</name>
    <name type="common">Rice blast fungus</name>
    <name type="synonym">Magnaporthe oryzae</name>
    <dbReference type="NCBI Taxonomy" id="1143189"/>
    <lineage>
        <taxon>Eukaryota</taxon>
        <taxon>Fungi</taxon>
        <taxon>Dikarya</taxon>
        <taxon>Ascomycota</taxon>
        <taxon>Pezizomycotina</taxon>
        <taxon>Sordariomycetes</taxon>
        <taxon>Sordariomycetidae</taxon>
        <taxon>Magnaporthales</taxon>
        <taxon>Pyriculariaceae</taxon>
        <taxon>Pyricularia</taxon>
    </lineage>
</organism>
<proteinExistence type="predicted"/>
<dbReference type="Gene3D" id="3.40.50.720">
    <property type="entry name" value="NAD(P)-binding Rossmann-like Domain"/>
    <property type="match status" value="1"/>
</dbReference>